<dbReference type="GO" id="GO:0042301">
    <property type="term" value="F:phosphate ion binding"/>
    <property type="evidence" value="ECO:0007669"/>
    <property type="project" value="InterPro"/>
</dbReference>
<keyword evidence="2 7" id="KW-0602">Photosynthesis</keyword>
<dbReference type="RefSeq" id="YP_009057873.1">
    <property type="nucleotide sequence ID" value="NC_024829.1"/>
</dbReference>
<dbReference type="Pfam" id="PF00737">
    <property type="entry name" value="PsbH"/>
    <property type="match status" value="1"/>
</dbReference>
<evidence type="ECO:0000256" key="7">
    <source>
        <dbReference type="HAMAP-Rule" id="MF_00752"/>
    </source>
</evidence>
<dbReference type="InterPro" id="IPR036863">
    <property type="entry name" value="PSII_PsbH_sf"/>
</dbReference>
<dbReference type="GO" id="GO:0009523">
    <property type="term" value="C:photosystem II"/>
    <property type="evidence" value="ECO:0007669"/>
    <property type="project" value="UniProtKB-KW"/>
</dbReference>
<dbReference type="InterPro" id="IPR001056">
    <property type="entry name" value="PSII_PsbH"/>
</dbReference>
<comment type="subunit">
    <text evidence="7">PSII is composed of 1 copy each of membrane proteins PsbA, PsbB, PsbC, PsbD, PsbE, PsbF, PsbH, PsbI, PsbJ, PsbK, PsbL, PsbM, PsbT, PsbX, PsbY, PsbZ, Psb30/Ycf12, at least 3 peripheral proteins of the oxygen-evolving complex and a large number of cofactors. It forms dimeric complexes.</text>
</comment>
<dbReference type="SUPFAM" id="SSF161025">
    <property type="entry name" value="Photosystem II 10 kDa phosphoprotein PsbH"/>
    <property type="match status" value="1"/>
</dbReference>
<protein>
    <recommendedName>
        <fullName evidence="7">Photosystem II reaction center protein H</fullName>
        <shortName evidence="7">PSII-H</shortName>
    </recommendedName>
</protein>
<reference evidence="8" key="1">
    <citation type="journal article" date="2014" name="BMC Genomics">
        <title>Six newly sequenced chloroplast genomes from prasinophyte green algae provide insights into the relationships among prasinophyte lineages and the diversity of streamlined genome architecture in picoplanktonic species.</title>
        <authorList>
            <person name="Lemieux C."/>
            <person name="Otis C."/>
            <person name="Turmel M."/>
        </authorList>
    </citation>
    <scope>NUCLEOTIDE SEQUENCE</scope>
</reference>
<keyword evidence="5 7" id="KW-0472">Membrane</keyword>
<dbReference type="GeneID" id="20356083"/>
<accession>A0A088CK83</accession>
<evidence type="ECO:0000256" key="6">
    <source>
        <dbReference type="ARBA" id="ARBA00023276"/>
    </source>
</evidence>
<dbReference type="EMBL" id="KJ746600">
    <property type="protein sequence ID" value="AID67702.1"/>
    <property type="molecule type" value="Genomic_DNA"/>
</dbReference>
<dbReference type="GO" id="GO:0009535">
    <property type="term" value="C:chloroplast thylakoid membrane"/>
    <property type="evidence" value="ECO:0007669"/>
    <property type="project" value="UniProtKB-SubCell"/>
</dbReference>
<evidence type="ECO:0000256" key="4">
    <source>
        <dbReference type="ARBA" id="ARBA00022989"/>
    </source>
</evidence>
<feature type="transmembrane region" description="Helical" evidence="7">
    <location>
        <begin position="42"/>
        <end position="61"/>
    </location>
</feature>
<keyword evidence="8" id="KW-0150">Chloroplast</keyword>
<comment type="subcellular location">
    <subcellularLocation>
        <location evidence="1">Membrane</location>
        <topology evidence="1">Single-pass membrane protein</topology>
    </subcellularLocation>
    <subcellularLocation>
        <location evidence="7">Plastid</location>
        <location evidence="7">Chloroplast thylakoid membrane</location>
        <topology evidence="7">Single-pass membrane protein</topology>
    </subcellularLocation>
</comment>
<evidence type="ECO:0000256" key="3">
    <source>
        <dbReference type="ARBA" id="ARBA00022692"/>
    </source>
</evidence>
<evidence type="ECO:0000256" key="5">
    <source>
        <dbReference type="ARBA" id="ARBA00023136"/>
    </source>
</evidence>
<keyword evidence="7" id="KW-0793">Thylakoid</keyword>
<dbReference type="AlphaFoldDB" id="A0A088CK83"/>
<keyword evidence="8" id="KW-0934">Plastid</keyword>
<dbReference type="PANTHER" id="PTHR34469">
    <property type="entry name" value="PHOTOSYSTEM II REACTION CENTER PROTEIN H"/>
    <property type="match status" value="1"/>
</dbReference>
<proteinExistence type="inferred from homology"/>
<keyword evidence="4 7" id="KW-1133">Transmembrane helix</keyword>
<keyword evidence="3 7" id="KW-0812">Transmembrane</keyword>
<geneLocation type="chloroplast" evidence="8"/>
<gene>
    <name evidence="7 8" type="primary">psbH</name>
</gene>
<comment type="function">
    <text evidence="7">One of the components of the core complex of photosystem II (PSII), required for its stability and/or assembly. PSII is a light-driven water:plastoquinone oxidoreductase that uses light energy to abstract electrons from H(2)O, generating O(2) and a proton gradient subsequently used for ATP formation. It consists of a core antenna complex that captures photons, and an electron transfer chain that converts photonic excitation into a charge separation.</text>
</comment>
<comment type="similarity">
    <text evidence="7">Belongs to the PsbH family.</text>
</comment>
<evidence type="ECO:0000256" key="2">
    <source>
        <dbReference type="ARBA" id="ARBA00022531"/>
    </source>
</evidence>
<evidence type="ECO:0000313" key="8">
    <source>
        <dbReference type="EMBL" id="AID67702.1"/>
    </source>
</evidence>
<sequence>MATGNSKNDNSEPAMVTTLGTLLKPLNSEYGKVAPGWGTTPVMGIFIGLFAVFLLIILEIYNSSVLIEGVGMSWQSAVQ</sequence>
<evidence type="ECO:0000256" key="1">
    <source>
        <dbReference type="ARBA" id="ARBA00004167"/>
    </source>
</evidence>
<dbReference type="GO" id="GO:0015979">
    <property type="term" value="P:photosynthesis"/>
    <property type="evidence" value="ECO:0007669"/>
    <property type="project" value="UniProtKB-UniRule"/>
</dbReference>
<dbReference type="GO" id="GO:0050821">
    <property type="term" value="P:protein stabilization"/>
    <property type="evidence" value="ECO:0007669"/>
    <property type="project" value="InterPro"/>
</dbReference>
<dbReference type="HAMAP" id="MF_00752">
    <property type="entry name" value="PSII_PsbH"/>
    <property type="match status" value="1"/>
</dbReference>
<dbReference type="Gene3D" id="1.20.5.880">
    <property type="entry name" value="Photosystem II reaction center protein H"/>
    <property type="match status" value="1"/>
</dbReference>
<name>A0A088CK83_9CHLO</name>
<keyword evidence="6 7" id="KW-0604">Photosystem II</keyword>
<dbReference type="PANTHER" id="PTHR34469:SF4">
    <property type="entry name" value="PHOTOSYSTEM II REACTION CENTER PROTEIN H"/>
    <property type="match status" value="1"/>
</dbReference>
<dbReference type="NCBIfam" id="NF002728">
    <property type="entry name" value="PRK02624.1"/>
    <property type="match status" value="1"/>
</dbReference>
<organism evidence="8">
    <name type="scientific">Nephroselmis astigmatica</name>
    <dbReference type="NCBI Taxonomy" id="259378"/>
    <lineage>
        <taxon>Eukaryota</taxon>
        <taxon>Viridiplantae</taxon>
        <taxon>Chlorophyta</taxon>
        <taxon>Nephroselmidophyceae</taxon>
        <taxon>Nephroselmidales</taxon>
        <taxon>Nephroselmidaceae</taxon>
        <taxon>Nephroselmis</taxon>
    </lineage>
</organism>